<comment type="similarity">
    <text evidence="2">Belongs to the actin family.</text>
</comment>
<accession>A0A7S4S6P2</accession>
<feature type="compositionally biased region" description="Low complexity" evidence="3">
    <location>
        <begin position="632"/>
        <end position="641"/>
    </location>
</feature>
<evidence type="ECO:0000313" key="4">
    <source>
        <dbReference type="EMBL" id="CAE4634337.1"/>
    </source>
</evidence>
<evidence type="ECO:0000256" key="1">
    <source>
        <dbReference type="ARBA" id="ARBA00049360"/>
    </source>
</evidence>
<sequence length="708" mass="77270">MAGDGEPVLASEPQLLVMPHEVWTAVAWSLCVPDVRQVAACCKLMAREASDRDLWLHLFMSTCWPPSSALLALTEGATMDPMAVDWRSRLQTRAAAMPTLVVDIGQGYTKWSIVQGMTGRAEGDVRPHIVQLCSSPTHPPECDRSEQLRYIHAQVDRLVVPAAARDPAHPLHHAVLAPTQTQPTVGSFALLRGVAEPTLNGSFVHLIAHDSTSELWQVGQLERLQPRRRSDDCSLRVRAENLQLLRQARDFPLLVGERFAATVERGGRSIAESEIARSVRQDIGSRPGPVRIVPQALMSLWAHGVDHGIVVNIGQMQTFAVVIVRGQVALGAAIQMGSARLTNYLLSLMTDRHDLDPSLMTWCRDMKELHCYVAPPAPFSRGGQDLQARLGDGDDFGIMPVEVQTPEGRTLQMAEERVLVPELFFDQRRPGATLPQLILHCAEATLSRGLCSEEGARTLLQQIVLVGGAADFPGMRPRVEFEVRELLRHRGTPALRAAVASTDDVYVLNPPVGHNGPLITPRFVPLFGGCVRAASSLNLDEPLQALVPGEGEEALTPRTSHVASTAALLRSQLLRRVRAGAAVFRTGGGGGEDDQAWQLFWQDMREEEDDSDEDEVDSPDYEMLRRSESESEGSPGEGTSSAAVAVAREQLYHQPMRSRRLGRPGGAADEETHGQGKGKGKGKRAKGKGQGKGKRQRVWRPVAQPSSA</sequence>
<dbReference type="PANTHER" id="PTHR11937">
    <property type="entry name" value="ACTIN"/>
    <property type="match status" value="1"/>
</dbReference>
<dbReference type="InterPro" id="IPR036047">
    <property type="entry name" value="F-box-like_dom_sf"/>
</dbReference>
<name>A0A7S4S6P2_9DINO</name>
<evidence type="ECO:0000256" key="2">
    <source>
        <dbReference type="RuleBase" id="RU000487"/>
    </source>
</evidence>
<dbReference type="EMBL" id="HBNR01063655">
    <property type="protein sequence ID" value="CAE4634337.1"/>
    <property type="molecule type" value="Transcribed_RNA"/>
</dbReference>
<feature type="compositionally biased region" description="Basic residues" evidence="3">
    <location>
        <begin position="676"/>
        <end position="698"/>
    </location>
</feature>
<dbReference type="Gene3D" id="3.90.640.10">
    <property type="entry name" value="Actin, Chain A, domain 4"/>
    <property type="match status" value="1"/>
</dbReference>
<dbReference type="SUPFAM" id="SSF53067">
    <property type="entry name" value="Actin-like ATPase domain"/>
    <property type="match status" value="1"/>
</dbReference>
<evidence type="ECO:0008006" key="5">
    <source>
        <dbReference type="Google" id="ProtNLM"/>
    </source>
</evidence>
<dbReference type="Gene3D" id="3.30.420.40">
    <property type="match status" value="1"/>
</dbReference>
<dbReference type="AlphaFoldDB" id="A0A7S4S6P2"/>
<reference evidence="4" key="1">
    <citation type="submission" date="2021-01" db="EMBL/GenBank/DDBJ databases">
        <authorList>
            <person name="Corre E."/>
            <person name="Pelletier E."/>
            <person name="Niang G."/>
            <person name="Scheremetjew M."/>
            <person name="Finn R."/>
            <person name="Kale V."/>
            <person name="Holt S."/>
            <person name="Cochrane G."/>
            <person name="Meng A."/>
            <person name="Brown T."/>
            <person name="Cohen L."/>
        </authorList>
    </citation>
    <scope>NUCLEOTIDE SEQUENCE</scope>
    <source>
        <strain evidence="4">CCMP3105</strain>
    </source>
</reference>
<dbReference type="InterPro" id="IPR043129">
    <property type="entry name" value="ATPase_NBD"/>
</dbReference>
<protein>
    <recommendedName>
        <fullName evidence="5">F-box domain-containing protein</fullName>
    </recommendedName>
</protein>
<dbReference type="Pfam" id="PF00022">
    <property type="entry name" value="Actin"/>
    <property type="match status" value="1"/>
</dbReference>
<feature type="region of interest" description="Disordered" evidence="3">
    <location>
        <begin position="606"/>
        <end position="708"/>
    </location>
</feature>
<feature type="compositionally biased region" description="Acidic residues" evidence="3">
    <location>
        <begin position="606"/>
        <end position="620"/>
    </location>
</feature>
<gene>
    <name evidence="4" type="ORF">AMON00008_LOCUS44928</name>
</gene>
<comment type="catalytic activity">
    <reaction evidence="1">
        <text>ATP + H2O = ADP + phosphate + H(+)</text>
        <dbReference type="Rhea" id="RHEA:13065"/>
        <dbReference type="ChEBI" id="CHEBI:15377"/>
        <dbReference type="ChEBI" id="CHEBI:15378"/>
        <dbReference type="ChEBI" id="CHEBI:30616"/>
        <dbReference type="ChEBI" id="CHEBI:43474"/>
        <dbReference type="ChEBI" id="CHEBI:456216"/>
    </reaction>
</comment>
<dbReference type="SUPFAM" id="SSF81383">
    <property type="entry name" value="F-box domain"/>
    <property type="match status" value="1"/>
</dbReference>
<dbReference type="SMART" id="SM00268">
    <property type="entry name" value="ACTIN"/>
    <property type="match status" value="1"/>
</dbReference>
<organism evidence="4">
    <name type="scientific">Alexandrium monilatum</name>
    <dbReference type="NCBI Taxonomy" id="311494"/>
    <lineage>
        <taxon>Eukaryota</taxon>
        <taxon>Sar</taxon>
        <taxon>Alveolata</taxon>
        <taxon>Dinophyceae</taxon>
        <taxon>Gonyaulacales</taxon>
        <taxon>Pyrocystaceae</taxon>
        <taxon>Alexandrium</taxon>
    </lineage>
</organism>
<proteinExistence type="inferred from homology"/>
<dbReference type="InterPro" id="IPR004000">
    <property type="entry name" value="Actin"/>
</dbReference>
<evidence type="ECO:0000256" key="3">
    <source>
        <dbReference type="SAM" id="MobiDB-lite"/>
    </source>
</evidence>